<evidence type="ECO:0000313" key="2">
    <source>
        <dbReference type="Proteomes" id="UP000814033"/>
    </source>
</evidence>
<name>A0ACB8R043_9AGAM</name>
<sequence>NAAAVHHYADLVSEDTEKAADASDQPADRAPQSIVISGSELDMVTTHAVMDRLCAYEEIMVARTTPKRKLRIVQAFQARDSIVAMTGDGVNDAPRSAWRTAASRWAAGQTSRGRRWAWCCLRPSRPLFWRWSTA</sequence>
<protein>
    <submittedName>
        <fullName evidence="1">Uncharacterized protein</fullName>
    </submittedName>
</protein>
<comment type="caution">
    <text evidence="1">The sequence shown here is derived from an EMBL/GenBank/DDBJ whole genome shotgun (WGS) entry which is preliminary data.</text>
</comment>
<reference evidence="1" key="2">
    <citation type="journal article" date="2022" name="New Phytol.">
        <title>Evolutionary transition to the ectomycorrhizal habit in the genomes of a hyperdiverse lineage of mushroom-forming fungi.</title>
        <authorList>
            <person name="Looney B."/>
            <person name="Miyauchi S."/>
            <person name="Morin E."/>
            <person name="Drula E."/>
            <person name="Courty P.E."/>
            <person name="Kohler A."/>
            <person name="Kuo A."/>
            <person name="LaButti K."/>
            <person name="Pangilinan J."/>
            <person name="Lipzen A."/>
            <person name="Riley R."/>
            <person name="Andreopoulos W."/>
            <person name="He G."/>
            <person name="Johnson J."/>
            <person name="Nolan M."/>
            <person name="Tritt A."/>
            <person name="Barry K.W."/>
            <person name="Grigoriev I.V."/>
            <person name="Nagy L.G."/>
            <person name="Hibbett D."/>
            <person name="Henrissat B."/>
            <person name="Matheny P.B."/>
            <person name="Labbe J."/>
            <person name="Martin F.M."/>
        </authorList>
    </citation>
    <scope>NUCLEOTIDE SEQUENCE</scope>
    <source>
        <strain evidence="1">FP105234-sp</strain>
    </source>
</reference>
<keyword evidence="2" id="KW-1185">Reference proteome</keyword>
<feature type="non-terminal residue" evidence="1">
    <location>
        <position position="1"/>
    </location>
</feature>
<dbReference type="Proteomes" id="UP000814033">
    <property type="component" value="Unassembled WGS sequence"/>
</dbReference>
<evidence type="ECO:0000313" key="1">
    <source>
        <dbReference type="EMBL" id="KAI0037420.1"/>
    </source>
</evidence>
<dbReference type="EMBL" id="MU276975">
    <property type="protein sequence ID" value="KAI0037420.1"/>
    <property type="molecule type" value="Genomic_DNA"/>
</dbReference>
<feature type="non-terminal residue" evidence="1">
    <location>
        <position position="134"/>
    </location>
</feature>
<gene>
    <name evidence="1" type="ORF">FA95DRAFT_1619274</name>
</gene>
<proteinExistence type="predicted"/>
<accession>A0ACB8R043</accession>
<reference evidence="1" key="1">
    <citation type="submission" date="2021-02" db="EMBL/GenBank/DDBJ databases">
        <authorList>
            <consortium name="DOE Joint Genome Institute"/>
            <person name="Ahrendt S."/>
            <person name="Looney B.P."/>
            <person name="Miyauchi S."/>
            <person name="Morin E."/>
            <person name="Drula E."/>
            <person name="Courty P.E."/>
            <person name="Chicoki N."/>
            <person name="Fauchery L."/>
            <person name="Kohler A."/>
            <person name="Kuo A."/>
            <person name="Labutti K."/>
            <person name="Pangilinan J."/>
            <person name="Lipzen A."/>
            <person name="Riley R."/>
            <person name="Andreopoulos W."/>
            <person name="He G."/>
            <person name="Johnson J."/>
            <person name="Barry K.W."/>
            <person name="Grigoriev I.V."/>
            <person name="Nagy L."/>
            <person name="Hibbett D."/>
            <person name="Henrissat B."/>
            <person name="Matheny P.B."/>
            <person name="Labbe J."/>
            <person name="Martin F."/>
        </authorList>
    </citation>
    <scope>NUCLEOTIDE SEQUENCE</scope>
    <source>
        <strain evidence="1">FP105234-sp</strain>
    </source>
</reference>
<organism evidence="1 2">
    <name type="scientific">Auriscalpium vulgare</name>
    <dbReference type="NCBI Taxonomy" id="40419"/>
    <lineage>
        <taxon>Eukaryota</taxon>
        <taxon>Fungi</taxon>
        <taxon>Dikarya</taxon>
        <taxon>Basidiomycota</taxon>
        <taxon>Agaricomycotina</taxon>
        <taxon>Agaricomycetes</taxon>
        <taxon>Russulales</taxon>
        <taxon>Auriscalpiaceae</taxon>
        <taxon>Auriscalpium</taxon>
    </lineage>
</organism>